<accession>A0A183E8F3</accession>
<dbReference type="Proteomes" id="UP000271098">
    <property type="component" value="Unassembled WGS sequence"/>
</dbReference>
<evidence type="ECO:0000313" key="4">
    <source>
        <dbReference type="WBParaSite" id="GPUH_0001726601-mRNA-1"/>
    </source>
</evidence>
<keyword evidence="3" id="KW-1185">Reference proteome</keyword>
<protein>
    <submittedName>
        <fullName evidence="4">Transmembrane protein</fullName>
    </submittedName>
</protein>
<sequence length="76" mass="8764">MYGVVVPLASYGMETVRMYGVVVPLASYGMETVYIIYVDRSKPLLFIKRLTTANWWELSKNEKKLQEKVCCVCFCT</sequence>
<keyword evidence="1" id="KW-0812">Transmembrane</keyword>
<evidence type="ECO:0000313" key="2">
    <source>
        <dbReference type="EMBL" id="VDN29441.1"/>
    </source>
</evidence>
<evidence type="ECO:0000256" key="1">
    <source>
        <dbReference type="SAM" id="Phobius"/>
    </source>
</evidence>
<dbReference type="AlphaFoldDB" id="A0A183E8F3"/>
<organism evidence="4">
    <name type="scientific">Gongylonema pulchrum</name>
    <dbReference type="NCBI Taxonomy" id="637853"/>
    <lineage>
        <taxon>Eukaryota</taxon>
        <taxon>Metazoa</taxon>
        <taxon>Ecdysozoa</taxon>
        <taxon>Nematoda</taxon>
        <taxon>Chromadorea</taxon>
        <taxon>Rhabditida</taxon>
        <taxon>Spirurina</taxon>
        <taxon>Spiruromorpha</taxon>
        <taxon>Spiruroidea</taxon>
        <taxon>Gongylonematidae</taxon>
        <taxon>Gongylonema</taxon>
    </lineage>
</organism>
<evidence type="ECO:0000313" key="3">
    <source>
        <dbReference type="Proteomes" id="UP000271098"/>
    </source>
</evidence>
<name>A0A183E8F3_9BILA</name>
<keyword evidence="1" id="KW-0472">Membrane</keyword>
<feature type="transmembrane region" description="Helical" evidence="1">
    <location>
        <begin position="18"/>
        <end position="38"/>
    </location>
</feature>
<reference evidence="4" key="1">
    <citation type="submission" date="2016-06" db="UniProtKB">
        <authorList>
            <consortium name="WormBaseParasite"/>
        </authorList>
    </citation>
    <scope>IDENTIFICATION</scope>
</reference>
<gene>
    <name evidence="2" type="ORF">GPUH_LOCUS17244</name>
</gene>
<reference evidence="2 3" key="2">
    <citation type="submission" date="2018-11" db="EMBL/GenBank/DDBJ databases">
        <authorList>
            <consortium name="Pathogen Informatics"/>
        </authorList>
    </citation>
    <scope>NUCLEOTIDE SEQUENCE [LARGE SCALE GENOMIC DNA]</scope>
</reference>
<dbReference type="WBParaSite" id="GPUH_0001726601-mRNA-1">
    <property type="protein sequence ID" value="GPUH_0001726601-mRNA-1"/>
    <property type="gene ID" value="GPUH_0001726601"/>
</dbReference>
<keyword evidence="1" id="KW-1133">Transmembrane helix</keyword>
<proteinExistence type="predicted"/>
<dbReference type="EMBL" id="UYRT01084909">
    <property type="protein sequence ID" value="VDN29441.1"/>
    <property type="molecule type" value="Genomic_DNA"/>
</dbReference>